<dbReference type="NCBIfam" id="TIGR01563">
    <property type="entry name" value="gp16_SPP1"/>
    <property type="match status" value="1"/>
</dbReference>
<dbReference type="KEGG" id="vbo:CKY39_19630"/>
<evidence type="ECO:0000313" key="2">
    <source>
        <dbReference type="Proteomes" id="UP000217154"/>
    </source>
</evidence>
<dbReference type="EMBL" id="CP023284">
    <property type="protein sequence ID" value="ATA55175.1"/>
    <property type="molecule type" value="Genomic_DNA"/>
</dbReference>
<accession>A0A250DLD1</accession>
<dbReference type="Gene3D" id="2.40.10.270">
    <property type="entry name" value="Bacteriophage SPP1 head-tail adaptor protein"/>
    <property type="match status" value="1"/>
</dbReference>
<dbReference type="RefSeq" id="WP_095745586.1">
    <property type="nucleotide sequence ID" value="NZ_CP023284.1"/>
</dbReference>
<gene>
    <name evidence="1" type="ORF">CKY39_19630</name>
</gene>
<dbReference type="AlphaFoldDB" id="A0A250DLD1"/>
<name>A0A250DLD1_9BURK</name>
<dbReference type="Pfam" id="PF05521">
    <property type="entry name" value="Phage_HCP"/>
    <property type="match status" value="1"/>
</dbReference>
<dbReference type="Proteomes" id="UP000217154">
    <property type="component" value="Chromosome"/>
</dbReference>
<sequence length="109" mass="11870">MRAGKLRHLIEIQSLIPTRDAAGGVVKAWVPFATTVWADVSYLNGLEVVRADAPAAMVRASILIRALPGVVASMRVLHDDKVFDITAVLPDRTNRQFVYLACEQGLNNG</sequence>
<organism evidence="1 2">
    <name type="scientific">Variovorax boronicumulans</name>
    <dbReference type="NCBI Taxonomy" id="436515"/>
    <lineage>
        <taxon>Bacteria</taxon>
        <taxon>Pseudomonadati</taxon>
        <taxon>Pseudomonadota</taxon>
        <taxon>Betaproteobacteria</taxon>
        <taxon>Burkholderiales</taxon>
        <taxon>Comamonadaceae</taxon>
        <taxon>Variovorax</taxon>
    </lineage>
</organism>
<reference evidence="1 2" key="1">
    <citation type="submission" date="2017-09" db="EMBL/GenBank/DDBJ databases">
        <title>The diverse metabolic capabilities of V. boronicumulans make it an excellent choice for continued studies on novel biodegradation.</title>
        <authorList>
            <person name="Sun S."/>
        </authorList>
    </citation>
    <scope>NUCLEOTIDE SEQUENCE [LARGE SCALE GENOMIC DNA]</scope>
    <source>
        <strain evidence="1 2">J1</strain>
    </source>
</reference>
<dbReference type="InterPro" id="IPR038666">
    <property type="entry name" value="SSP1_head-tail_sf"/>
</dbReference>
<evidence type="ECO:0000313" key="1">
    <source>
        <dbReference type="EMBL" id="ATA55175.1"/>
    </source>
</evidence>
<dbReference type="InterPro" id="IPR008767">
    <property type="entry name" value="Phage_SPP1_head-tail_adaptor"/>
</dbReference>
<proteinExistence type="predicted"/>
<protein>
    <submittedName>
        <fullName evidence="1">Head-tail adaptor protein</fullName>
    </submittedName>
</protein>